<dbReference type="AlphaFoldDB" id="A0A9P9IFL1"/>
<comment type="caution">
    <text evidence="2">The sequence shown here is derived from an EMBL/GenBank/DDBJ whole genome shotgun (WGS) entry which is preliminary data.</text>
</comment>
<gene>
    <name evidence="2" type="ORF">B0J11DRAFT_79601</name>
</gene>
<organism evidence="2 3">
    <name type="scientific">Dendryphion nanum</name>
    <dbReference type="NCBI Taxonomy" id="256645"/>
    <lineage>
        <taxon>Eukaryota</taxon>
        <taxon>Fungi</taxon>
        <taxon>Dikarya</taxon>
        <taxon>Ascomycota</taxon>
        <taxon>Pezizomycotina</taxon>
        <taxon>Dothideomycetes</taxon>
        <taxon>Pleosporomycetidae</taxon>
        <taxon>Pleosporales</taxon>
        <taxon>Torulaceae</taxon>
        <taxon>Dendryphion</taxon>
    </lineage>
</organism>
<keyword evidence="3" id="KW-1185">Reference proteome</keyword>
<evidence type="ECO:0000313" key="2">
    <source>
        <dbReference type="EMBL" id="KAH7118891.1"/>
    </source>
</evidence>
<feature type="region of interest" description="Disordered" evidence="1">
    <location>
        <begin position="367"/>
        <end position="400"/>
    </location>
</feature>
<feature type="compositionally biased region" description="Basic and acidic residues" evidence="1">
    <location>
        <begin position="589"/>
        <end position="598"/>
    </location>
</feature>
<feature type="compositionally biased region" description="Basic and acidic residues" evidence="1">
    <location>
        <begin position="545"/>
        <end position="555"/>
    </location>
</feature>
<accession>A0A9P9IFL1</accession>
<evidence type="ECO:0000313" key="3">
    <source>
        <dbReference type="Proteomes" id="UP000700596"/>
    </source>
</evidence>
<dbReference type="Proteomes" id="UP000700596">
    <property type="component" value="Unassembled WGS sequence"/>
</dbReference>
<dbReference type="OrthoDB" id="3946545at2759"/>
<evidence type="ECO:0000256" key="1">
    <source>
        <dbReference type="SAM" id="MobiDB-lite"/>
    </source>
</evidence>
<feature type="region of interest" description="Disordered" evidence="1">
    <location>
        <begin position="534"/>
        <end position="598"/>
    </location>
</feature>
<name>A0A9P9IFL1_9PLEO</name>
<protein>
    <submittedName>
        <fullName evidence="2">Uncharacterized protein</fullName>
    </submittedName>
</protein>
<proteinExistence type="predicted"/>
<feature type="region of interest" description="Disordered" evidence="1">
    <location>
        <begin position="327"/>
        <end position="354"/>
    </location>
</feature>
<reference evidence="2" key="1">
    <citation type="journal article" date="2021" name="Nat. Commun.">
        <title>Genetic determinants of endophytism in the Arabidopsis root mycobiome.</title>
        <authorList>
            <person name="Mesny F."/>
            <person name="Miyauchi S."/>
            <person name="Thiergart T."/>
            <person name="Pickel B."/>
            <person name="Atanasova L."/>
            <person name="Karlsson M."/>
            <person name="Huettel B."/>
            <person name="Barry K.W."/>
            <person name="Haridas S."/>
            <person name="Chen C."/>
            <person name="Bauer D."/>
            <person name="Andreopoulos W."/>
            <person name="Pangilinan J."/>
            <person name="LaButti K."/>
            <person name="Riley R."/>
            <person name="Lipzen A."/>
            <person name="Clum A."/>
            <person name="Drula E."/>
            <person name="Henrissat B."/>
            <person name="Kohler A."/>
            <person name="Grigoriev I.V."/>
            <person name="Martin F.M."/>
            <person name="Hacquard S."/>
        </authorList>
    </citation>
    <scope>NUCLEOTIDE SEQUENCE</scope>
    <source>
        <strain evidence="2">MPI-CAGE-CH-0243</strain>
    </source>
</reference>
<sequence>MLLSQPEMHRRQQLPPGVQDDFEQPVAAFPYSHLHLIFGDGEGKSLQRDVDRFDDPEHAADLTDAFIDEIAEYLNMDEEAYRLPHTRQSATQRRLSAAQLAQSLREVNTVDGESPDISESVLLCIALQLLASCFTVLPASSVAASPIEQRRLRPTTVSSLKLHSRYRFSPAAGHHARECSENFPWPALYDGPSLEDSLAERISSRRRLHLYTHQTSPSTCDGSQTDLTEQQTLLQDTVPCPMSCQESSRMEVVADDVQKSSEWVDRSSRPELRILRLPDSPPFSNSSKEKSPGFFTKLWCRPSLSCRQNPQTSLFSRFSFTSSNKSITATRPQLKSPASFTNLKNPGISTKRQIPNVPSRHRLRCTQSDTGITHPNQTSRLTSEAMSPHSSSNPTLASSPYDTRVIPEIRFQSATTIGQSSAWVCGRNELLCSTIFDESCLSPSRFPWSALVSPNSTQDPLLPFDYLDDSNLHCTYDYRTHRIICVSDSPSPRHSSWSSTKKSSDYFGKATFESQVTESAASSGGWRGWVGREMQEEGEDSDDSVDVKAKRKDTLSRGGGGLGARFARRSRGDGTDEGEEDDCGGASGWREEGGFVEE</sequence>
<feature type="compositionally biased region" description="Polar residues" evidence="1">
    <location>
        <begin position="327"/>
        <end position="353"/>
    </location>
</feature>
<dbReference type="EMBL" id="JAGMWT010000012">
    <property type="protein sequence ID" value="KAH7118891.1"/>
    <property type="molecule type" value="Genomic_DNA"/>
</dbReference>